<accession>A0AA36H524</accession>
<evidence type="ECO:0000259" key="1">
    <source>
        <dbReference type="Pfam" id="PF21141"/>
    </source>
</evidence>
<proteinExistence type="predicted"/>
<dbReference type="Gene3D" id="3.40.50.1000">
    <property type="entry name" value="HAD superfamily/HAD-like"/>
    <property type="match status" value="1"/>
</dbReference>
<protein>
    <recommendedName>
        <fullName evidence="1">Trehalose-6-phosphate phosphatase C-terminal domain-containing protein</fullName>
    </recommendedName>
</protein>
<sequence>MCSVLCYRHHSFTRLQGIRNMSTMPEDACFVCYYAYGASAGREWYVNPAMQFKDDSISDADLALLNRVFKKMFHFDSFLLFGPSGRRCRCHRAAAAAM</sequence>
<dbReference type="InterPro" id="IPR049063">
    <property type="entry name" value="T6PP_C"/>
</dbReference>
<feature type="domain" description="Trehalose-6-phosphate phosphatase C-terminal" evidence="1">
    <location>
        <begin position="16"/>
        <end position="73"/>
    </location>
</feature>
<comment type="caution">
    <text evidence="2">The sequence shown here is derived from an EMBL/GenBank/DDBJ whole genome shotgun (WGS) entry which is preliminary data.</text>
</comment>
<dbReference type="AlphaFoldDB" id="A0AA36H524"/>
<reference evidence="2" key="1">
    <citation type="submission" date="2023-07" db="EMBL/GenBank/DDBJ databases">
        <authorList>
            <consortium name="CYATHOMIX"/>
        </authorList>
    </citation>
    <scope>NUCLEOTIDE SEQUENCE</scope>
    <source>
        <strain evidence="2">N/A</strain>
    </source>
</reference>
<dbReference type="InterPro" id="IPR023214">
    <property type="entry name" value="HAD_sf"/>
</dbReference>
<keyword evidence="3" id="KW-1185">Reference proteome</keyword>
<name>A0AA36H524_CYLNA</name>
<gene>
    <name evidence="2" type="ORF">CYNAS_LOCUS15807</name>
</gene>
<dbReference type="Proteomes" id="UP001176961">
    <property type="component" value="Unassembled WGS sequence"/>
</dbReference>
<evidence type="ECO:0000313" key="3">
    <source>
        <dbReference type="Proteomes" id="UP001176961"/>
    </source>
</evidence>
<dbReference type="EMBL" id="CATQJL010000305">
    <property type="protein sequence ID" value="CAJ0603824.1"/>
    <property type="molecule type" value="Genomic_DNA"/>
</dbReference>
<dbReference type="Pfam" id="PF21141">
    <property type="entry name" value="T6PP_C"/>
    <property type="match status" value="1"/>
</dbReference>
<evidence type="ECO:0000313" key="2">
    <source>
        <dbReference type="EMBL" id="CAJ0603824.1"/>
    </source>
</evidence>
<organism evidence="2 3">
    <name type="scientific">Cylicocyclus nassatus</name>
    <name type="common">Nematode worm</name>
    <dbReference type="NCBI Taxonomy" id="53992"/>
    <lineage>
        <taxon>Eukaryota</taxon>
        <taxon>Metazoa</taxon>
        <taxon>Ecdysozoa</taxon>
        <taxon>Nematoda</taxon>
        <taxon>Chromadorea</taxon>
        <taxon>Rhabditida</taxon>
        <taxon>Rhabditina</taxon>
        <taxon>Rhabditomorpha</taxon>
        <taxon>Strongyloidea</taxon>
        <taxon>Strongylidae</taxon>
        <taxon>Cylicocyclus</taxon>
    </lineage>
</organism>